<organism evidence="2 3">
    <name type="scientific">Bythopirellula goksoeyrii</name>
    <dbReference type="NCBI Taxonomy" id="1400387"/>
    <lineage>
        <taxon>Bacteria</taxon>
        <taxon>Pseudomonadati</taxon>
        <taxon>Planctomycetota</taxon>
        <taxon>Planctomycetia</taxon>
        <taxon>Pirellulales</taxon>
        <taxon>Lacipirellulaceae</taxon>
        <taxon>Bythopirellula</taxon>
    </lineage>
</organism>
<gene>
    <name evidence="2" type="ORF">Pr1d_46870</name>
</gene>
<feature type="region of interest" description="Disordered" evidence="1">
    <location>
        <begin position="67"/>
        <end position="91"/>
    </location>
</feature>
<proteinExistence type="predicted"/>
<evidence type="ECO:0000313" key="2">
    <source>
        <dbReference type="EMBL" id="QEG37346.1"/>
    </source>
</evidence>
<evidence type="ECO:0000256" key="1">
    <source>
        <dbReference type="SAM" id="MobiDB-lite"/>
    </source>
</evidence>
<name>A0A5B9QJY0_9BACT</name>
<dbReference type="RefSeq" id="WP_148075595.1">
    <property type="nucleotide sequence ID" value="NZ_CP042913.1"/>
</dbReference>
<dbReference type="AlphaFoldDB" id="A0A5B9QJY0"/>
<dbReference type="OrthoDB" id="225378at2"/>
<keyword evidence="3" id="KW-1185">Reference proteome</keyword>
<reference evidence="2 3" key="1">
    <citation type="submission" date="2019-08" db="EMBL/GenBank/DDBJ databases">
        <title>Deep-cultivation of Planctomycetes and their phenomic and genomic characterization uncovers novel biology.</title>
        <authorList>
            <person name="Wiegand S."/>
            <person name="Jogler M."/>
            <person name="Boedeker C."/>
            <person name="Pinto D."/>
            <person name="Vollmers J."/>
            <person name="Rivas-Marin E."/>
            <person name="Kohn T."/>
            <person name="Peeters S.H."/>
            <person name="Heuer A."/>
            <person name="Rast P."/>
            <person name="Oberbeckmann S."/>
            <person name="Bunk B."/>
            <person name="Jeske O."/>
            <person name="Meyerdierks A."/>
            <person name="Storesund J.E."/>
            <person name="Kallscheuer N."/>
            <person name="Luecker S."/>
            <person name="Lage O.M."/>
            <person name="Pohl T."/>
            <person name="Merkel B.J."/>
            <person name="Hornburger P."/>
            <person name="Mueller R.-W."/>
            <person name="Bruemmer F."/>
            <person name="Labrenz M."/>
            <person name="Spormann A.M."/>
            <person name="Op den Camp H."/>
            <person name="Overmann J."/>
            <person name="Amann R."/>
            <person name="Jetten M.S.M."/>
            <person name="Mascher T."/>
            <person name="Medema M.H."/>
            <person name="Devos D.P."/>
            <person name="Kaster A.-K."/>
            <person name="Ovreas L."/>
            <person name="Rohde M."/>
            <person name="Galperin M.Y."/>
            <person name="Jogler C."/>
        </authorList>
    </citation>
    <scope>NUCLEOTIDE SEQUENCE [LARGE SCALE GENOMIC DNA]</scope>
    <source>
        <strain evidence="2 3">Pr1d</strain>
    </source>
</reference>
<sequence length="519" mass="56263">MLVRSFDVQLSLLALLIGGFTATPSLGQLPARSFAPQRQQNYSDVYDASFFSTGSDLNQAMPVQFQSGARATGSGRTSARQASLSGSGQRTPQSFAIRLARAPNMMGDLVGQSYDMAEMDFFVGRSVHHITSVNDFHLIDETGPKVLYVGGPGGSSPGSFFVPGPTPPAPDLVEGLSSNIPGIFRAESTFDDFVDVYNDELDVTPDISDALVYNIIQEHEIVLPNPAAADFVGRVRIQDNNSPLPKDRVYFDYNYFHNVPLNATGVDVNRFAPGFEKTFLNKMASIDVRVPMAQTLDSTMLADGVTDISNTEFGNLALISKFLLTSTDTCALAAGLGLAVPTADDMEVNLSNGTELIEVENDSTHLLPYIAALYTPERSNTFVLSYLTLDFDSTGNDVLANVNGTGLEKVGVLQDQHLLTFSFAIGSWCYENYAPGSMLKRIGWSMETHYTTTLNDSDTIVVDNFQIGTPGQDLDLVNEVVGGHVLIGKTLFTGGYAVPLTSADRVFDGELRFFANRFF</sequence>
<accession>A0A5B9QJY0</accession>
<dbReference type="KEGG" id="bgok:Pr1d_46870"/>
<evidence type="ECO:0000313" key="3">
    <source>
        <dbReference type="Proteomes" id="UP000323917"/>
    </source>
</evidence>
<protein>
    <submittedName>
        <fullName evidence="2">Uncharacterized protein</fullName>
    </submittedName>
</protein>
<dbReference type="Proteomes" id="UP000323917">
    <property type="component" value="Chromosome"/>
</dbReference>
<dbReference type="EMBL" id="CP042913">
    <property type="protein sequence ID" value="QEG37346.1"/>
    <property type="molecule type" value="Genomic_DNA"/>
</dbReference>